<organism evidence="4 5">
    <name type="scientific">Kosakonia arachidis</name>
    <dbReference type="NCBI Taxonomy" id="551989"/>
    <lineage>
        <taxon>Bacteria</taxon>
        <taxon>Pseudomonadati</taxon>
        <taxon>Pseudomonadota</taxon>
        <taxon>Gammaproteobacteria</taxon>
        <taxon>Enterobacterales</taxon>
        <taxon>Enterobacteriaceae</taxon>
        <taxon>Kosakonia</taxon>
    </lineage>
</organism>
<proteinExistence type="inferred from homology"/>
<dbReference type="GO" id="GO:0005829">
    <property type="term" value="C:cytosol"/>
    <property type="evidence" value="ECO:0007669"/>
    <property type="project" value="TreeGrafter"/>
</dbReference>
<dbReference type="InterPro" id="IPR051545">
    <property type="entry name" value="NAD(P)H_dehydrogenase_qn"/>
</dbReference>
<evidence type="ECO:0000313" key="5">
    <source>
        <dbReference type="Proteomes" id="UP000199187"/>
    </source>
</evidence>
<keyword evidence="5" id="KW-1185">Reference proteome</keyword>
<dbReference type="Proteomes" id="UP000199187">
    <property type="component" value="Unassembled WGS sequence"/>
</dbReference>
<evidence type="ECO:0000256" key="1">
    <source>
        <dbReference type="ARBA" id="ARBA00006252"/>
    </source>
</evidence>
<evidence type="ECO:0000313" key="4">
    <source>
        <dbReference type="EMBL" id="SFT80338.1"/>
    </source>
</evidence>
<evidence type="ECO:0000259" key="3">
    <source>
        <dbReference type="Pfam" id="PF02525"/>
    </source>
</evidence>
<dbReference type="InterPro" id="IPR003680">
    <property type="entry name" value="Flavodoxin_fold"/>
</dbReference>
<comment type="similarity">
    <text evidence="1">Belongs to the NAD(P)H dehydrogenase (quinone) family.</text>
</comment>
<evidence type="ECO:0000256" key="2">
    <source>
        <dbReference type="ARBA" id="ARBA00023002"/>
    </source>
</evidence>
<dbReference type="GO" id="GO:0003955">
    <property type="term" value="F:NAD(P)H dehydrogenase (quinone) activity"/>
    <property type="evidence" value="ECO:0007669"/>
    <property type="project" value="TreeGrafter"/>
</dbReference>
<protein>
    <submittedName>
        <fullName evidence="4">NAD(P)H dehydrogenase (Quinone)</fullName>
    </submittedName>
</protein>
<dbReference type="Pfam" id="PF02525">
    <property type="entry name" value="Flavodoxin_2"/>
    <property type="match status" value="1"/>
</dbReference>
<name>A0A1I7AZI4_9ENTR</name>
<dbReference type="EMBL" id="FPAU01000002">
    <property type="protein sequence ID" value="SFT80338.1"/>
    <property type="molecule type" value="Genomic_DNA"/>
</dbReference>
<dbReference type="PANTHER" id="PTHR10204:SF34">
    <property type="entry name" value="NAD(P)H DEHYDROGENASE [QUINONE] 1 ISOFORM 1"/>
    <property type="match status" value="1"/>
</dbReference>
<sequence length="228" mass="25052">MHALIVVSHPHESSLTHALAQAVAEGIRQQGQHSAEIADLAREGFDPRFSAADVAAFNQTAPLPADVLAEQTRIDRADALVLVFPIYWWTMPGLLKGWIDRVFSNGWAYADGGEGKVIKKLGHLPIHLVALGGADRRTFEKHGYAQSWNTQIAHGIFDYCGAPVLTNAALMLPDLGSAEAALQQAKDIGRNVFSRRSPAAKYLFRRVNRSLRNKRDRISISPAIPRNT</sequence>
<accession>A0A1I7AZI4</accession>
<dbReference type="Gene3D" id="3.40.50.360">
    <property type="match status" value="1"/>
</dbReference>
<keyword evidence="2" id="KW-0560">Oxidoreductase</keyword>
<dbReference type="PANTHER" id="PTHR10204">
    <property type="entry name" value="NAD P H OXIDOREDUCTASE-RELATED"/>
    <property type="match status" value="1"/>
</dbReference>
<feature type="domain" description="Flavodoxin-like fold" evidence="3">
    <location>
        <begin position="1"/>
        <end position="186"/>
    </location>
</feature>
<reference evidence="5" key="1">
    <citation type="submission" date="2016-10" db="EMBL/GenBank/DDBJ databases">
        <authorList>
            <person name="Varghese N."/>
            <person name="Submissions S."/>
        </authorList>
    </citation>
    <scope>NUCLEOTIDE SEQUENCE [LARGE SCALE GENOMIC DNA]</scope>
    <source>
        <strain evidence="5">Ah-143</strain>
    </source>
</reference>
<dbReference type="SUPFAM" id="SSF52218">
    <property type="entry name" value="Flavoproteins"/>
    <property type="match status" value="1"/>
</dbReference>
<dbReference type="AlphaFoldDB" id="A0A1I7AZI4"/>
<dbReference type="InterPro" id="IPR029039">
    <property type="entry name" value="Flavoprotein-like_sf"/>
</dbReference>
<gene>
    <name evidence="4" type="ORF">SAMN05192562_102181</name>
</gene>